<gene>
    <name evidence="1" type="ORF">MM415B00358_0022</name>
</gene>
<name>A0A6M3J8Q2_9ZZZZ</name>
<protein>
    <submittedName>
        <fullName evidence="1">Uncharacterized protein</fullName>
    </submittedName>
</protein>
<sequence>MTHDHQLSINGTLSEYMLVTGDDGRAMYSVSEEIPQYQNPLLFTQYDWIGGHGKYNFVEGDRYFEGQSIDTTVKGKVFLGPEITEVKESDVSDLDSAPAGFFWAETPGKWLCWTASKVYLYGTAWTAASTNLVGVKQMAEVNGVTYAAMGTGTAYYYSTDGSVWTATDLTDGTASGFVVAPDPDGLVENLWKFKLPNQLSRTTDGRTVAAGGIQWESPSYIGETANNIINIFLSADKLLIGKEDGLSWLDSNGGVHVMLPEELKVNHSTDNFKYIANWQTSTYFSLQRGMGELTTSNTFRPMGPLTEIDDISKVGDIIGLTADKDWVYAAVDEGTNNVIYKGREVWTGQKLRWEWCPLVFLGTNTCTSIKVCQHTTTDKRLWFGYGANTGYVILSDNPLADSAYRYTTSGWLRASYTYGSNPIYDKLWQSAVLEMTRFNSGTETVASSGETVQVKYRDDTDIGVGTECIAAHNTGGVHEVNFTSALNNKRIQYELWLASDTNTATPVVSFFQAKGVEKPTTVRTHEAYYRIGDTPNERAKTMRTLLRAGRTSTTLMKFADLRYGQSLSDGTDYTWCVMQPGFPKEVEVKHEKSRSPELAIMVRLQEVSFTI</sequence>
<reference evidence="1" key="1">
    <citation type="submission" date="2020-03" db="EMBL/GenBank/DDBJ databases">
        <title>The deep terrestrial virosphere.</title>
        <authorList>
            <person name="Holmfeldt K."/>
            <person name="Nilsson E."/>
            <person name="Simone D."/>
            <person name="Lopez-Fernandez M."/>
            <person name="Wu X."/>
            <person name="de Brujin I."/>
            <person name="Lundin D."/>
            <person name="Andersson A."/>
            <person name="Bertilsson S."/>
            <person name="Dopson M."/>
        </authorList>
    </citation>
    <scope>NUCLEOTIDE SEQUENCE</scope>
    <source>
        <strain evidence="1">MM415B00358</strain>
    </source>
</reference>
<organism evidence="1">
    <name type="scientific">viral metagenome</name>
    <dbReference type="NCBI Taxonomy" id="1070528"/>
    <lineage>
        <taxon>unclassified sequences</taxon>
        <taxon>metagenomes</taxon>
        <taxon>organismal metagenomes</taxon>
    </lineage>
</organism>
<proteinExistence type="predicted"/>
<dbReference type="EMBL" id="MT141552">
    <property type="protein sequence ID" value="QJA66260.1"/>
    <property type="molecule type" value="Genomic_DNA"/>
</dbReference>
<evidence type="ECO:0000313" key="1">
    <source>
        <dbReference type="EMBL" id="QJA66260.1"/>
    </source>
</evidence>
<dbReference type="AlphaFoldDB" id="A0A6M3J8Q2"/>
<accession>A0A6M3J8Q2</accession>